<accession>A0A1H3HID1</accession>
<keyword evidence="1" id="KW-0812">Transmembrane</keyword>
<feature type="transmembrane region" description="Helical" evidence="1">
    <location>
        <begin position="12"/>
        <end position="33"/>
    </location>
</feature>
<evidence type="ECO:0000256" key="1">
    <source>
        <dbReference type="SAM" id="Phobius"/>
    </source>
</evidence>
<organism evidence="2 3">
    <name type="scientific">Halobellus clavatus</name>
    <dbReference type="NCBI Taxonomy" id="660517"/>
    <lineage>
        <taxon>Archaea</taxon>
        <taxon>Methanobacteriati</taxon>
        <taxon>Methanobacteriota</taxon>
        <taxon>Stenosarchaea group</taxon>
        <taxon>Halobacteria</taxon>
        <taxon>Halobacteriales</taxon>
        <taxon>Haloferacaceae</taxon>
        <taxon>Halobellus</taxon>
    </lineage>
</organism>
<evidence type="ECO:0000313" key="3">
    <source>
        <dbReference type="Proteomes" id="UP000199170"/>
    </source>
</evidence>
<evidence type="ECO:0000313" key="2">
    <source>
        <dbReference type="EMBL" id="SDY14554.1"/>
    </source>
</evidence>
<keyword evidence="1" id="KW-1133">Transmembrane helix</keyword>
<gene>
    <name evidence="2" type="ORF">SAMN04487946_10765</name>
</gene>
<sequence length="60" mass="6542">MSDIGGGISEQYIKSIQSAIVSIPFAVVAAPLLGDDSAAWYFLGVSVLFVLYWFFLLVRV</sequence>
<protein>
    <submittedName>
        <fullName evidence="2">Uncharacterized protein</fullName>
    </submittedName>
</protein>
<feature type="transmembrane region" description="Helical" evidence="1">
    <location>
        <begin position="39"/>
        <end position="58"/>
    </location>
</feature>
<proteinExistence type="predicted"/>
<dbReference type="AlphaFoldDB" id="A0A1H3HID1"/>
<name>A0A1H3HID1_9EURY</name>
<keyword evidence="3" id="KW-1185">Reference proteome</keyword>
<dbReference type="EMBL" id="FNPB01000007">
    <property type="protein sequence ID" value="SDY14554.1"/>
    <property type="molecule type" value="Genomic_DNA"/>
</dbReference>
<dbReference type="Proteomes" id="UP000199170">
    <property type="component" value="Unassembled WGS sequence"/>
</dbReference>
<reference evidence="3" key="1">
    <citation type="submission" date="2016-10" db="EMBL/GenBank/DDBJ databases">
        <authorList>
            <person name="Varghese N."/>
            <person name="Submissions S."/>
        </authorList>
    </citation>
    <scope>NUCLEOTIDE SEQUENCE [LARGE SCALE GENOMIC DNA]</scope>
    <source>
        <strain evidence="3">CGMCC 1.10118</strain>
    </source>
</reference>
<keyword evidence="1" id="KW-0472">Membrane</keyword>